<feature type="chain" id="PRO_5045287400" evidence="5">
    <location>
        <begin position="32"/>
        <end position="538"/>
    </location>
</feature>
<evidence type="ECO:0000256" key="1">
    <source>
        <dbReference type="ARBA" id="ARBA00004418"/>
    </source>
</evidence>
<evidence type="ECO:0000256" key="3">
    <source>
        <dbReference type="ARBA" id="ARBA00022448"/>
    </source>
</evidence>
<feature type="signal peptide" evidence="5">
    <location>
        <begin position="1"/>
        <end position="31"/>
    </location>
</feature>
<dbReference type="InterPro" id="IPR039424">
    <property type="entry name" value="SBP_5"/>
</dbReference>
<comment type="similarity">
    <text evidence="2">Belongs to the bacterial solute-binding protein 5 family.</text>
</comment>
<dbReference type="SUPFAM" id="SSF53850">
    <property type="entry name" value="Periplasmic binding protein-like II"/>
    <property type="match status" value="1"/>
</dbReference>
<keyword evidence="4 5" id="KW-0732">Signal</keyword>
<evidence type="ECO:0000256" key="5">
    <source>
        <dbReference type="SAM" id="SignalP"/>
    </source>
</evidence>
<evidence type="ECO:0000313" key="8">
    <source>
        <dbReference type="Proteomes" id="UP001523392"/>
    </source>
</evidence>
<comment type="caution">
    <text evidence="7">The sequence shown here is derived from an EMBL/GenBank/DDBJ whole genome shotgun (WGS) entry which is preliminary data.</text>
</comment>
<evidence type="ECO:0000313" key="7">
    <source>
        <dbReference type="EMBL" id="MCO6419815.1"/>
    </source>
</evidence>
<name>A0ABT1DF21_9PROT</name>
<evidence type="ECO:0000256" key="2">
    <source>
        <dbReference type="ARBA" id="ARBA00005695"/>
    </source>
</evidence>
<reference evidence="7 8" key="1">
    <citation type="submission" date="2021-12" db="EMBL/GenBank/DDBJ databases">
        <title>Siccirubricoccus leaddurans sp. nov., a high concentration Zn2+ tolerance bacterium.</title>
        <authorList>
            <person name="Cao Y."/>
        </authorList>
    </citation>
    <scope>NUCLEOTIDE SEQUENCE [LARGE SCALE GENOMIC DNA]</scope>
    <source>
        <strain evidence="7 8">KC 17139</strain>
    </source>
</reference>
<dbReference type="InterPro" id="IPR030678">
    <property type="entry name" value="Peptide/Ni-bd"/>
</dbReference>
<dbReference type="CDD" id="cd08498">
    <property type="entry name" value="PBP2_NikA_DppA_OppA_like_2"/>
    <property type="match status" value="1"/>
</dbReference>
<evidence type="ECO:0000256" key="4">
    <source>
        <dbReference type="ARBA" id="ARBA00022729"/>
    </source>
</evidence>
<dbReference type="InterPro" id="IPR000914">
    <property type="entry name" value="SBP_5_dom"/>
</dbReference>
<feature type="domain" description="Solute-binding protein family 5" evidence="6">
    <location>
        <begin position="75"/>
        <end position="442"/>
    </location>
</feature>
<dbReference type="Proteomes" id="UP001523392">
    <property type="component" value="Unassembled WGS sequence"/>
</dbReference>
<dbReference type="EMBL" id="JAFIRR010000234">
    <property type="protein sequence ID" value="MCO6419815.1"/>
    <property type="molecule type" value="Genomic_DNA"/>
</dbReference>
<dbReference type="Gene3D" id="3.10.105.10">
    <property type="entry name" value="Dipeptide-binding Protein, Domain 3"/>
    <property type="match status" value="1"/>
</dbReference>
<dbReference type="Gene3D" id="3.40.190.10">
    <property type="entry name" value="Periplasmic binding protein-like II"/>
    <property type="match status" value="1"/>
</dbReference>
<organism evidence="7 8">
    <name type="scientific">Siccirubricoccus soli</name>
    <dbReference type="NCBI Taxonomy" id="2899147"/>
    <lineage>
        <taxon>Bacteria</taxon>
        <taxon>Pseudomonadati</taxon>
        <taxon>Pseudomonadota</taxon>
        <taxon>Alphaproteobacteria</taxon>
        <taxon>Acetobacterales</taxon>
        <taxon>Roseomonadaceae</taxon>
        <taxon>Siccirubricoccus</taxon>
    </lineage>
</organism>
<accession>A0ABT1DF21</accession>
<dbReference type="PANTHER" id="PTHR30290">
    <property type="entry name" value="PERIPLASMIC BINDING COMPONENT OF ABC TRANSPORTER"/>
    <property type="match status" value="1"/>
</dbReference>
<dbReference type="Pfam" id="PF00496">
    <property type="entry name" value="SBP_bac_5"/>
    <property type="match status" value="1"/>
</dbReference>
<dbReference type="RefSeq" id="WP_252956494.1">
    <property type="nucleotide sequence ID" value="NZ_JAFIRR010000234.1"/>
</dbReference>
<keyword evidence="3" id="KW-0813">Transport</keyword>
<evidence type="ECO:0000259" key="6">
    <source>
        <dbReference type="Pfam" id="PF00496"/>
    </source>
</evidence>
<comment type="subcellular location">
    <subcellularLocation>
        <location evidence="1">Periplasm</location>
    </subcellularLocation>
</comment>
<dbReference type="PIRSF" id="PIRSF002741">
    <property type="entry name" value="MppA"/>
    <property type="match status" value="1"/>
</dbReference>
<protein>
    <submittedName>
        <fullName evidence="7">ABC transporter substrate-binding protein</fullName>
    </submittedName>
</protein>
<sequence>MIIRTLRRAMLGALLLAAPAGTLLTAVPAGAETLRWAYQSDALSLDPHANNETMTLRFLGNVYDPLVTRGRDHAIEPALAVSWTTEAPDRWRFVLRQGVTFQGGERFDADDVVFSLARAASPTSNVQSHTSGILRVEKVDSHTVDIVTKGPRATLLNELANILILDEGWSRANNAVEVANNNQGRTGYTTLNANGSGAYRVQSRAPDQRTVLVRNPGWWGKNEGNVDTAIFTPVRSDPTRMAALISGELDLVHPVPTQDIARLREVPGVQVLEVPEVRTMYFGLNHSGETLLNGQPNPLRDVRVREAIYRAIDIEAVRRTVMRGAARPTGLLVGPGVEGYDQAQDQRLPYDPNAARRLLREAGYPDGFALQLRCPNDRYVNDEAICVAVSAMLARVGIRATLLSQTKSVYFQRLLAERPDMYLQGWTPNSFDALEAFFYNLATRQDDNPTVAIGEGQGTFNVGRYRNPELDVLLRRIGQSIDREERRRLINEVHAIFRRDIAYVPLHQQVIVWAARRGVTATPLADDTVNLRWITVTR</sequence>
<proteinExistence type="inferred from homology"/>
<dbReference type="PANTHER" id="PTHR30290:SF9">
    <property type="entry name" value="OLIGOPEPTIDE-BINDING PROTEIN APPA"/>
    <property type="match status" value="1"/>
</dbReference>
<gene>
    <name evidence="7" type="ORF">JYK14_27160</name>
</gene>
<keyword evidence="8" id="KW-1185">Reference proteome</keyword>